<name>A0AAD8UT32_BABGI</name>
<protein>
    <submittedName>
        <fullName evidence="1">Uncharacterized protein</fullName>
    </submittedName>
</protein>
<sequence>MEDSQFTLKQRASSRILNLEKRKEYNSRRHKVEIGRLDAEAFANRTKYLRELFLDPETRHTYEWTALEKKILALDWYRNPEEYSDWCPAETEDMSTSLFSNLIFNYSHLAMVNIGSTVILCKLLNEFVNIGENYQIICMVVRSEIGEQEVEDSLRVGLIRRGEQKAETFGDKKVMLYSVPKPVDFQCICDGISFNIHSYSDEEFNLEKPCDLCDHRKIHLRTQLYLPEVCFKSHVVGLHVTSAIVESRRNYLAAVKKVDGSVHIVDITRMIQVTLEVIHKWIQKHAAFTEKVKELYRTLKEEAPKAAKEESDVPVADSETTKRCTGCLVTDDDLRELEAVRQMSVDFVLPFQPVKCFGLDVTSKAYRGVPIRRISQDTSIRFVYTSLENIGVVIPIYVVAVGGTKVCVWSVGNISEGGTREPIMEMKFPEDVRPTAVTATLGIGKDYTSVVAGKFIHEPLFYTTDDAGYLRLWTLSSNKCDATIRIDTNSLLSVDVNMKYPNLLVIGAETGKIKVYNIWKQCLGFRGKPPGIDFVRMATIPSYLPNVVYEHLRWYHPVVKVRWVNHTMVMAQYAEPLFSRESTNASTVAIWNIAKDIFDRDDAILCHRTFSQDMSNSWHLASRLVCLYGGHVSSLSGVISSDCLWSSDQGLVAISSDAIGQLHIYKPGIWTWADYDDGLCLARFKGDKDFHSRLLQRVKQEYKTLMNRQPTDSRDSMASSDLRKHRARFGDFVQDAHSQVETLKEEKMLKNDFASLPNWIRRTLKLNSDGEKLLKQIRNNLREREIKEHTLSSTAVQR</sequence>
<dbReference type="EMBL" id="JAVEPI010000001">
    <property type="protein sequence ID" value="KAK1444476.1"/>
    <property type="molecule type" value="Genomic_DNA"/>
</dbReference>
<accession>A0AAD8UT32</accession>
<reference evidence="1" key="1">
    <citation type="submission" date="2023-08" db="EMBL/GenBank/DDBJ databases">
        <title>Draft sequence of the Babesia gibsoni genome.</title>
        <authorList>
            <person name="Yamagishi J.Y."/>
            <person name="Xuan X.X."/>
        </authorList>
    </citation>
    <scope>NUCLEOTIDE SEQUENCE</scope>
    <source>
        <strain evidence="1">Azabu</strain>
    </source>
</reference>
<comment type="caution">
    <text evidence="1">The sequence shown here is derived from an EMBL/GenBank/DDBJ whole genome shotgun (WGS) entry which is preliminary data.</text>
</comment>
<proteinExistence type="predicted"/>
<gene>
    <name evidence="1" type="ORF">BgAZ_103820</name>
</gene>
<dbReference type="Proteomes" id="UP001230268">
    <property type="component" value="Unassembled WGS sequence"/>
</dbReference>
<dbReference type="AlphaFoldDB" id="A0AAD8UT32"/>
<dbReference type="InterPro" id="IPR015943">
    <property type="entry name" value="WD40/YVTN_repeat-like_dom_sf"/>
</dbReference>
<organism evidence="1 2">
    <name type="scientific">Babesia gibsoni</name>
    <dbReference type="NCBI Taxonomy" id="33632"/>
    <lineage>
        <taxon>Eukaryota</taxon>
        <taxon>Sar</taxon>
        <taxon>Alveolata</taxon>
        <taxon>Apicomplexa</taxon>
        <taxon>Aconoidasida</taxon>
        <taxon>Piroplasmida</taxon>
        <taxon>Babesiidae</taxon>
        <taxon>Babesia</taxon>
    </lineage>
</organism>
<dbReference type="SUPFAM" id="SSF50978">
    <property type="entry name" value="WD40 repeat-like"/>
    <property type="match status" value="1"/>
</dbReference>
<dbReference type="Gene3D" id="2.130.10.10">
    <property type="entry name" value="YVTN repeat-like/Quinoprotein amine dehydrogenase"/>
    <property type="match status" value="1"/>
</dbReference>
<evidence type="ECO:0000313" key="2">
    <source>
        <dbReference type="Proteomes" id="UP001230268"/>
    </source>
</evidence>
<dbReference type="InterPro" id="IPR036322">
    <property type="entry name" value="WD40_repeat_dom_sf"/>
</dbReference>
<evidence type="ECO:0000313" key="1">
    <source>
        <dbReference type="EMBL" id="KAK1444476.1"/>
    </source>
</evidence>
<keyword evidence="2" id="KW-1185">Reference proteome</keyword>